<protein>
    <submittedName>
        <fullName evidence="1">Uncharacterized protein</fullName>
    </submittedName>
</protein>
<dbReference type="Pfam" id="PF14441">
    <property type="entry name" value="OTT_1508_deam"/>
    <property type="match status" value="1"/>
</dbReference>
<organism evidence="1 2">
    <name type="scientific">Penicillium alfredii</name>
    <dbReference type="NCBI Taxonomy" id="1506179"/>
    <lineage>
        <taxon>Eukaryota</taxon>
        <taxon>Fungi</taxon>
        <taxon>Dikarya</taxon>
        <taxon>Ascomycota</taxon>
        <taxon>Pezizomycotina</taxon>
        <taxon>Eurotiomycetes</taxon>
        <taxon>Eurotiomycetidae</taxon>
        <taxon>Eurotiales</taxon>
        <taxon>Aspergillaceae</taxon>
        <taxon>Penicillium</taxon>
    </lineage>
</organism>
<sequence length="309" mass="35097">MALCKFAYDYRHSEHIDALAAQAVQEETRLGPADRRSSFALVRHYIGRLAHHIRAPNELIEDSCDLGHLLQTYDVCSVGSLSGVRAPMRDSHTNLRGILNRMCKGGKEEKENIENGLFYLNKVVNVFENFMSLYEQAQPQVHAEIQCLEHFYRGRRRFADGDRFIACSKPACLCCELYFKHYPARMVIPASHRKVWTRWSPPLVEDFGKNDVATWHQKQILNKITQELRDLVITQVLERSPSICWHPDSRTSITEIQSMASVTSVEDQSVDGELYNESVSESSNGFETEDQAFDSDDGGVSINIGLVAN</sequence>
<dbReference type="AlphaFoldDB" id="A0A9W9F9K0"/>
<keyword evidence="2" id="KW-1185">Reference proteome</keyword>
<proteinExistence type="predicted"/>
<accession>A0A9W9F9K0</accession>
<dbReference type="GeneID" id="81395219"/>
<dbReference type="RefSeq" id="XP_056511664.1">
    <property type="nucleotide sequence ID" value="XM_056656051.1"/>
</dbReference>
<dbReference type="OrthoDB" id="4851849at2759"/>
<dbReference type="InterPro" id="IPR027796">
    <property type="entry name" value="OTT_1508_deam-like"/>
</dbReference>
<dbReference type="EMBL" id="JAPMSZ010000007">
    <property type="protein sequence ID" value="KAJ5096113.1"/>
    <property type="molecule type" value="Genomic_DNA"/>
</dbReference>
<name>A0A9W9F9K0_9EURO</name>
<evidence type="ECO:0000313" key="1">
    <source>
        <dbReference type="EMBL" id="KAJ5096113.1"/>
    </source>
</evidence>
<dbReference type="PANTHER" id="PTHR42037">
    <property type="match status" value="1"/>
</dbReference>
<dbReference type="Proteomes" id="UP001141434">
    <property type="component" value="Unassembled WGS sequence"/>
</dbReference>
<dbReference type="PANTHER" id="PTHR42037:SF1">
    <property type="match status" value="1"/>
</dbReference>
<reference evidence="1" key="1">
    <citation type="submission" date="2022-11" db="EMBL/GenBank/DDBJ databases">
        <authorList>
            <person name="Petersen C."/>
        </authorList>
    </citation>
    <scope>NUCLEOTIDE SEQUENCE</scope>
    <source>
        <strain evidence="1">IBT 34128</strain>
    </source>
</reference>
<evidence type="ECO:0000313" key="2">
    <source>
        <dbReference type="Proteomes" id="UP001141434"/>
    </source>
</evidence>
<reference evidence="1" key="2">
    <citation type="journal article" date="2023" name="IMA Fungus">
        <title>Comparative genomic study of the Penicillium genus elucidates a diverse pangenome and 15 lateral gene transfer events.</title>
        <authorList>
            <person name="Petersen C."/>
            <person name="Sorensen T."/>
            <person name="Nielsen M.R."/>
            <person name="Sondergaard T.E."/>
            <person name="Sorensen J.L."/>
            <person name="Fitzpatrick D.A."/>
            <person name="Frisvad J.C."/>
            <person name="Nielsen K.L."/>
        </authorList>
    </citation>
    <scope>NUCLEOTIDE SEQUENCE</scope>
    <source>
        <strain evidence="1">IBT 34128</strain>
    </source>
</reference>
<gene>
    <name evidence="1" type="ORF">NUU61_005469</name>
</gene>
<comment type="caution">
    <text evidence="1">The sequence shown here is derived from an EMBL/GenBank/DDBJ whole genome shotgun (WGS) entry which is preliminary data.</text>
</comment>